<accession>A0AAJ7L8G6</accession>
<dbReference type="KEGG" id="goe:108865015"/>
<evidence type="ECO:0000313" key="1">
    <source>
        <dbReference type="Proteomes" id="UP000694867"/>
    </source>
</evidence>
<dbReference type="InterPro" id="IPR005312">
    <property type="entry name" value="DUF1759"/>
</dbReference>
<sequence length="264" mass="30296">MSVTDKQTSIELLRKPIRSAIEKFARSLNELIATRDGTPVEEYSRKLRCEMATLNRIRSQAASTVSQETYEAEYRKMDEFARHLDHAQGAIIEEGMARIKPSSNKILGDISQFDQTQQTVMNGSRGENLNESQLDNVLTRLAVVQEQQSHHLPVLEIRKFSGDVTTFYAWWDEFKVNIHDRPHMTKSQFTYLRNFLEGEAAMSTEKTLSSGANYGRTLNYLFDRYGNAESIAIEIFTQLLRMPDLPKFTDNSKLGEYLDKVTSH</sequence>
<proteinExistence type="predicted"/>
<keyword evidence="1" id="KW-1185">Reference proteome</keyword>
<dbReference type="Pfam" id="PF03564">
    <property type="entry name" value="DUF1759"/>
    <property type="match status" value="1"/>
</dbReference>
<name>A0AAJ7L8G6_9ACAR</name>
<protein>
    <submittedName>
        <fullName evidence="2">Uncharacterized protein LOC108865015</fullName>
    </submittedName>
</protein>
<dbReference type="AlphaFoldDB" id="A0AAJ7L8G6"/>
<gene>
    <name evidence="2" type="primary">LOC108865015</name>
</gene>
<dbReference type="Proteomes" id="UP000694867">
    <property type="component" value="Unplaced"/>
</dbReference>
<dbReference type="RefSeq" id="XP_018497140.1">
    <property type="nucleotide sequence ID" value="XM_018641624.1"/>
</dbReference>
<reference evidence="2" key="1">
    <citation type="submission" date="2025-08" db="UniProtKB">
        <authorList>
            <consortium name="RefSeq"/>
        </authorList>
    </citation>
    <scope>IDENTIFICATION</scope>
</reference>
<organism evidence="1 2">
    <name type="scientific">Galendromus occidentalis</name>
    <name type="common">western predatory mite</name>
    <dbReference type="NCBI Taxonomy" id="34638"/>
    <lineage>
        <taxon>Eukaryota</taxon>
        <taxon>Metazoa</taxon>
        <taxon>Ecdysozoa</taxon>
        <taxon>Arthropoda</taxon>
        <taxon>Chelicerata</taxon>
        <taxon>Arachnida</taxon>
        <taxon>Acari</taxon>
        <taxon>Parasitiformes</taxon>
        <taxon>Mesostigmata</taxon>
        <taxon>Gamasina</taxon>
        <taxon>Phytoseioidea</taxon>
        <taxon>Phytoseiidae</taxon>
        <taxon>Typhlodrominae</taxon>
        <taxon>Galendromus</taxon>
    </lineage>
</organism>
<evidence type="ECO:0000313" key="2">
    <source>
        <dbReference type="RefSeq" id="XP_018497140.1"/>
    </source>
</evidence>
<dbReference type="GeneID" id="108865015"/>
<dbReference type="PANTHER" id="PTHR47331">
    <property type="entry name" value="PHD-TYPE DOMAIN-CONTAINING PROTEIN"/>
    <property type="match status" value="1"/>
</dbReference>